<dbReference type="PANTHER" id="PTHR35992">
    <property type="entry name" value="CYTOMATRIX PROTEIN-LIKE PROTEIN"/>
    <property type="match status" value="1"/>
</dbReference>
<dbReference type="OrthoDB" id="1921280at2759"/>
<comment type="caution">
    <text evidence="1">The sequence shown here is derived from an EMBL/GenBank/DDBJ whole genome shotgun (WGS) entry which is preliminary data.</text>
</comment>
<evidence type="ECO:0000313" key="1">
    <source>
        <dbReference type="EMBL" id="KAF2324692.1"/>
    </source>
</evidence>
<sequence length="357" mass="40409">MGTTKRFQVDNLFDSLLKLLKNQQEQLKTLVQERKFLEDRIKAQHKQWLSDIRLYEDHITQMKEALVEKDMTCLLEASKSDLMIGLKHREASFHKLKLEQTEDDLADFKACFDYLSHILEKNSKETDNGQEEGRHGDLKSAGSKRLDNEVKRLKFEYEKLASEKNSEISALLKEKSFVWNQYNVLESNLTDKLKNSQVEIDQANEKIAKVLASVELLHSSNSEKDEMIGSLKVKLAEVEADRNKWREKSSQLSQELDSLRKSKSAQVVSAPKNGSTRAKALSQGVKSSGRKGSNNIVVKKELSPGKAGHSLKDIAKGSRSLKRKADEAVIILETPRLFSSAFKIPKLKQGTLSTPVL</sequence>
<dbReference type="Proteomes" id="UP000467840">
    <property type="component" value="Chromosome 5"/>
</dbReference>
<dbReference type="EMBL" id="JAAGAX010000001">
    <property type="protein sequence ID" value="KAF2324692.1"/>
    <property type="molecule type" value="Genomic_DNA"/>
</dbReference>
<dbReference type="AlphaFoldDB" id="A0A6A6NHR2"/>
<proteinExistence type="predicted"/>
<organism evidence="1 2">
    <name type="scientific">Hevea brasiliensis</name>
    <name type="common">Para rubber tree</name>
    <name type="synonym">Siphonia brasiliensis</name>
    <dbReference type="NCBI Taxonomy" id="3981"/>
    <lineage>
        <taxon>Eukaryota</taxon>
        <taxon>Viridiplantae</taxon>
        <taxon>Streptophyta</taxon>
        <taxon>Embryophyta</taxon>
        <taxon>Tracheophyta</taxon>
        <taxon>Spermatophyta</taxon>
        <taxon>Magnoliopsida</taxon>
        <taxon>eudicotyledons</taxon>
        <taxon>Gunneridae</taxon>
        <taxon>Pentapetalae</taxon>
        <taxon>rosids</taxon>
        <taxon>fabids</taxon>
        <taxon>Malpighiales</taxon>
        <taxon>Euphorbiaceae</taxon>
        <taxon>Crotonoideae</taxon>
        <taxon>Micrandreae</taxon>
        <taxon>Hevea</taxon>
    </lineage>
</organism>
<keyword evidence="2" id="KW-1185">Reference proteome</keyword>
<gene>
    <name evidence="1" type="ORF">GH714_016314</name>
</gene>
<protein>
    <submittedName>
        <fullName evidence="1">Uncharacterized protein</fullName>
    </submittedName>
</protein>
<dbReference type="PANTHER" id="PTHR35992:SF1">
    <property type="entry name" value="CYTOMATRIX PROTEIN-LIKE PROTEIN"/>
    <property type="match status" value="1"/>
</dbReference>
<accession>A0A6A6NHR2</accession>
<name>A0A6A6NHR2_HEVBR</name>
<reference evidence="1 2" key="1">
    <citation type="journal article" date="2020" name="Mol. Plant">
        <title>The Chromosome-Based Rubber Tree Genome Provides New Insights into Spurge Genome Evolution and Rubber Biosynthesis.</title>
        <authorList>
            <person name="Liu J."/>
            <person name="Shi C."/>
            <person name="Shi C.C."/>
            <person name="Li W."/>
            <person name="Zhang Q.J."/>
            <person name="Zhang Y."/>
            <person name="Li K."/>
            <person name="Lu H.F."/>
            <person name="Shi C."/>
            <person name="Zhu S.T."/>
            <person name="Xiao Z.Y."/>
            <person name="Nan H."/>
            <person name="Yue Y."/>
            <person name="Zhu X.G."/>
            <person name="Wu Y."/>
            <person name="Hong X.N."/>
            <person name="Fan G.Y."/>
            <person name="Tong Y."/>
            <person name="Zhang D."/>
            <person name="Mao C.L."/>
            <person name="Liu Y.L."/>
            <person name="Hao S.J."/>
            <person name="Liu W.Q."/>
            <person name="Lv M.Q."/>
            <person name="Zhang H.B."/>
            <person name="Liu Y."/>
            <person name="Hu-Tang G.R."/>
            <person name="Wang J.P."/>
            <person name="Wang J.H."/>
            <person name="Sun Y.H."/>
            <person name="Ni S.B."/>
            <person name="Chen W.B."/>
            <person name="Zhang X.C."/>
            <person name="Jiao Y.N."/>
            <person name="Eichler E.E."/>
            <person name="Li G.H."/>
            <person name="Liu X."/>
            <person name="Gao L.Z."/>
        </authorList>
    </citation>
    <scope>NUCLEOTIDE SEQUENCE [LARGE SCALE GENOMIC DNA]</scope>
    <source>
        <strain evidence="2">cv. GT1</strain>
        <tissue evidence="1">Leaf</tissue>
    </source>
</reference>
<evidence type="ECO:0000313" key="2">
    <source>
        <dbReference type="Proteomes" id="UP000467840"/>
    </source>
</evidence>